<dbReference type="InterPro" id="IPR001494">
    <property type="entry name" value="Importin-beta_N"/>
</dbReference>
<comment type="similarity">
    <text evidence="3">Belongs to the importin beta family. Importin beta-1 subfamily.</text>
</comment>
<protein>
    <recommendedName>
        <fullName evidence="9">Importin-95</fullName>
    </recommendedName>
    <alternativeName>
        <fullName evidence="10">Karyopherin-95</fullName>
    </alternativeName>
</protein>
<evidence type="ECO:0000256" key="5">
    <source>
        <dbReference type="ARBA" id="ARBA00022490"/>
    </source>
</evidence>
<dbReference type="InterPro" id="IPR011989">
    <property type="entry name" value="ARM-like"/>
</dbReference>
<dbReference type="Gene3D" id="1.25.10.10">
    <property type="entry name" value="Leucine-rich Repeat Variant"/>
    <property type="match status" value="1"/>
</dbReference>
<dbReference type="GO" id="GO:0005737">
    <property type="term" value="C:cytoplasm"/>
    <property type="evidence" value="ECO:0007669"/>
    <property type="project" value="UniProtKB-SubCell"/>
</dbReference>
<feature type="repeat" description="HEAT" evidence="11">
    <location>
        <begin position="409"/>
        <end position="447"/>
    </location>
</feature>
<sequence>MSISEILLNTLSADAQLRENATLQLESASRENFSAYTVMLCQEMANEASQADVRTAAALALKNTMTAREAPRRQELAQKWMSIEPDTRQQIKQTVLQTLATPNGFVGNNVAQVVAAIASIEIPMGQWQELIQHLVTNISGNSNATLKKAALKAIGYVCEAIDPNILAVQSNQILMAVAEGANQQETDQEVRLAALNALYNSLEFVRTNFEDENQRNYIMQLVCEATQSADDRVKVAAFETMVRIMQLYYDRMGLYMEQALYTLTIMGMKSDDERVALQAIEFWSTVCDEEIELNDQAIEAQHAGEEPDRISMLFAKKALPEVLPVLLTLLMKQDEDADDDDWNVSMAAATCLALLAQCVGGDIVRDVVTFVDRNIRSEDWHGREAAVMAFGSILDGPQPASLVPLVNEAFPVLIEMVKDPVVQVKDTAAWTLGRVCELLIHSIPMETYLHPLVAALVSGLADSPKIIANCSWSLMNLGQQLGDDVDLRDTYPLSQYFEGITTALMQVGDRTDNENNARTSAYEALSTIIASAARDCFATILVIADGMLTRLETTFTLQEQIVNADDRAACAELQSNVCSVLTSITRRLGKDIAPVSDRLMTILLRILQSNSSRTSIVAEDAFLCISALTAALKLDFNRYAESFVPFLYEALQKHDEYQLCLIAIGLVGDLCRALGEQVVPYCETFMGLLGQMLYSGSIDTSVKPAVLACLGDIALAINAQFTPFLANVMGAIQLACQYQIDPTSYEMVEYGNSLRSSILEAYIGITQGLKAVNATEGLAQYVPDIFRNMEAIYNAPNRSPQVLNGLVGLLGDLAETYPGGELTPILTSPWVQQCLREGRSSRYATKSTRNVARWAREMVKRACREQ</sequence>
<evidence type="ECO:0000313" key="13">
    <source>
        <dbReference type="EMBL" id="RKP25359.1"/>
    </source>
</evidence>
<dbReference type="InterPro" id="IPR058584">
    <property type="entry name" value="IMB1_TNPO1-like_TPR"/>
</dbReference>
<dbReference type="Pfam" id="PF25574">
    <property type="entry name" value="TPR_IMB1"/>
    <property type="match status" value="1"/>
</dbReference>
<dbReference type="PROSITE" id="PS50077">
    <property type="entry name" value="HEAT_REPEAT"/>
    <property type="match status" value="2"/>
</dbReference>
<dbReference type="OrthoDB" id="10263328at2759"/>
<dbReference type="GO" id="GO:0006606">
    <property type="term" value="P:protein import into nucleus"/>
    <property type="evidence" value="ECO:0007669"/>
    <property type="project" value="InterPro"/>
</dbReference>
<dbReference type="SMART" id="SM00913">
    <property type="entry name" value="IBN_N"/>
    <property type="match status" value="1"/>
</dbReference>
<keyword evidence="14" id="KW-1185">Reference proteome</keyword>
<dbReference type="AlphaFoldDB" id="A0A4V1J1K3"/>
<name>A0A4V1J1K3_9FUNG</name>
<feature type="repeat" description="HEAT" evidence="11">
    <location>
        <begin position="322"/>
        <end position="366"/>
    </location>
</feature>
<feature type="domain" description="Importin N-terminal" evidence="12">
    <location>
        <begin position="21"/>
        <end position="101"/>
    </location>
</feature>
<keyword evidence="8" id="KW-0539">Nucleus</keyword>
<dbReference type="Pfam" id="PF25780">
    <property type="entry name" value="TPR_IPO5"/>
    <property type="match status" value="1"/>
</dbReference>
<dbReference type="PROSITE" id="PS50166">
    <property type="entry name" value="IMPORTIN_B_NT"/>
    <property type="match status" value="1"/>
</dbReference>
<reference evidence="14" key="1">
    <citation type="journal article" date="2018" name="Nat. Microbiol.">
        <title>Leveraging single-cell genomics to expand the fungal tree of life.</title>
        <authorList>
            <person name="Ahrendt S.R."/>
            <person name="Quandt C.A."/>
            <person name="Ciobanu D."/>
            <person name="Clum A."/>
            <person name="Salamov A."/>
            <person name="Andreopoulos B."/>
            <person name="Cheng J.F."/>
            <person name="Woyke T."/>
            <person name="Pelin A."/>
            <person name="Henrissat B."/>
            <person name="Reynolds N.K."/>
            <person name="Benny G.L."/>
            <person name="Smith M.E."/>
            <person name="James T.Y."/>
            <person name="Grigoriev I.V."/>
        </authorList>
    </citation>
    <scope>NUCLEOTIDE SEQUENCE [LARGE SCALE GENOMIC DNA]</scope>
    <source>
        <strain evidence="14">Benny S71-1</strain>
    </source>
</reference>
<keyword evidence="4" id="KW-0813">Transport</keyword>
<evidence type="ECO:0000256" key="3">
    <source>
        <dbReference type="ARBA" id="ARBA00010907"/>
    </source>
</evidence>
<dbReference type="GO" id="GO:0031267">
    <property type="term" value="F:small GTPase binding"/>
    <property type="evidence" value="ECO:0007669"/>
    <property type="project" value="InterPro"/>
</dbReference>
<evidence type="ECO:0000256" key="4">
    <source>
        <dbReference type="ARBA" id="ARBA00022448"/>
    </source>
</evidence>
<dbReference type="InterPro" id="IPR057672">
    <property type="entry name" value="TPR_IPO4/5"/>
</dbReference>
<keyword evidence="7" id="KW-0653">Protein transport</keyword>
<dbReference type="InterPro" id="IPR016024">
    <property type="entry name" value="ARM-type_fold"/>
</dbReference>
<dbReference type="InterPro" id="IPR021133">
    <property type="entry name" value="HEAT_type_2"/>
</dbReference>
<dbReference type="Pfam" id="PF03810">
    <property type="entry name" value="IBN_N"/>
    <property type="match status" value="1"/>
</dbReference>
<keyword evidence="6" id="KW-0677">Repeat</keyword>
<evidence type="ECO:0000256" key="6">
    <source>
        <dbReference type="ARBA" id="ARBA00022737"/>
    </source>
</evidence>
<evidence type="ECO:0000256" key="11">
    <source>
        <dbReference type="PROSITE-ProRule" id="PRU00103"/>
    </source>
</evidence>
<dbReference type="Pfam" id="PF13513">
    <property type="entry name" value="HEAT_EZ"/>
    <property type="match status" value="1"/>
</dbReference>
<evidence type="ECO:0000256" key="7">
    <source>
        <dbReference type="ARBA" id="ARBA00022927"/>
    </source>
</evidence>
<keyword evidence="5" id="KW-0963">Cytoplasm</keyword>
<evidence type="ECO:0000313" key="14">
    <source>
        <dbReference type="Proteomes" id="UP000278143"/>
    </source>
</evidence>
<dbReference type="InterPro" id="IPR040122">
    <property type="entry name" value="Importin_beta"/>
</dbReference>
<accession>A0A4V1J1K3</accession>
<comment type="subcellular location">
    <subcellularLocation>
        <location evidence="2">Cytoplasm</location>
    </subcellularLocation>
    <subcellularLocation>
        <location evidence="1">Nucleus</location>
    </subcellularLocation>
</comment>
<dbReference type="SUPFAM" id="SSF48371">
    <property type="entry name" value="ARM repeat"/>
    <property type="match status" value="1"/>
</dbReference>
<dbReference type="PANTHER" id="PTHR10527">
    <property type="entry name" value="IMPORTIN BETA"/>
    <property type="match status" value="1"/>
</dbReference>
<evidence type="ECO:0000256" key="9">
    <source>
        <dbReference type="ARBA" id="ARBA00079884"/>
    </source>
</evidence>
<evidence type="ECO:0000256" key="2">
    <source>
        <dbReference type="ARBA" id="ARBA00004496"/>
    </source>
</evidence>
<proteinExistence type="inferred from homology"/>
<organism evidence="13 14">
    <name type="scientific">Syncephalis pseudoplumigaleata</name>
    <dbReference type="NCBI Taxonomy" id="1712513"/>
    <lineage>
        <taxon>Eukaryota</taxon>
        <taxon>Fungi</taxon>
        <taxon>Fungi incertae sedis</taxon>
        <taxon>Zoopagomycota</taxon>
        <taxon>Zoopagomycotina</taxon>
        <taxon>Zoopagomycetes</taxon>
        <taxon>Zoopagales</taxon>
        <taxon>Piptocephalidaceae</taxon>
        <taxon>Syncephalis</taxon>
    </lineage>
</organism>
<evidence type="ECO:0000256" key="8">
    <source>
        <dbReference type="ARBA" id="ARBA00023242"/>
    </source>
</evidence>
<dbReference type="FunFam" id="1.25.10.10:FF:000027">
    <property type="entry name" value="Importin subunit beta-1"/>
    <property type="match status" value="1"/>
</dbReference>
<evidence type="ECO:0000256" key="10">
    <source>
        <dbReference type="ARBA" id="ARBA00083566"/>
    </source>
</evidence>
<gene>
    <name evidence="13" type="ORF">SYNPS1DRAFT_32992</name>
</gene>
<dbReference type="EMBL" id="KZ989779">
    <property type="protein sequence ID" value="RKP25359.1"/>
    <property type="molecule type" value="Genomic_DNA"/>
</dbReference>
<evidence type="ECO:0000256" key="1">
    <source>
        <dbReference type="ARBA" id="ARBA00004123"/>
    </source>
</evidence>
<evidence type="ECO:0000259" key="12">
    <source>
        <dbReference type="PROSITE" id="PS50166"/>
    </source>
</evidence>
<dbReference type="Proteomes" id="UP000278143">
    <property type="component" value="Unassembled WGS sequence"/>
</dbReference>